<dbReference type="Gene3D" id="3.80.10.10">
    <property type="entry name" value="Ribonuclease Inhibitor"/>
    <property type="match status" value="2"/>
</dbReference>
<evidence type="ECO:0000313" key="1">
    <source>
        <dbReference type="EMBL" id="CDH60994.1"/>
    </source>
</evidence>
<dbReference type="SUPFAM" id="SSF52047">
    <property type="entry name" value="RNI-like"/>
    <property type="match status" value="1"/>
</dbReference>
<dbReference type="VEuPathDB" id="FungiDB:LCOR_11769.1"/>
<proteinExistence type="predicted"/>
<dbReference type="PANTHER" id="PTHR34145:SF28">
    <property type="entry name" value="F-BOX DOMAIN-CONTAINING PROTEIN"/>
    <property type="match status" value="1"/>
</dbReference>
<protein>
    <recommendedName>
        <fullName evidence="3">F-box domain-containing protein</fullName>
    </recommendedName>
</protein>
<dbReference type="InterPro" id="IPR032675">
    <property type="entry name" value="LRR_dom_sf"/>
</dbReference>
<organism evidence="1 2">
    <name type="scientific">Lichtheimia corymbifera JMRC:FSU:9682</name>
    <dbReference type="NCBI Taxonomy" id="1263082"/>
    <lineage>
        <taxon>Eukaryota</taxon>
        <taxon>Fungi</taxon>
        <taxon>Fungi incertae sedis</taxon>
        <taxon>Mucoromycota</taxon>
        <taxon>Mucoromycotina</taxon>
        <taxon>Mucoromycetes</taxon>
        <taxon>Mucorales</taxon>
        <taxon>Lichtheimiaceae</taxon>
        <taxon>Lichtheimia</taxon>
    </lineage>
</organism>
<dbReference type="Proteomes" id="UP000027586">
    <property type="component" value="Unassembled WGS sequence"/>
</dbReference>
<gene>
    <name evidence="1" type="ORF">LCOR_11769.1</name>
</gene>
<dbReference type="AlphaFoldDB" id="A0A068SFC6"/>
<dbReference type="OrthoDB" id="2264969at2759"/>
<accession>A0A068SFC6</accession>
<dbReference type="EMBL" id="CBTN010000121">
    <property type="protein sequence ID" value="CDH60994.1"/>
    <property type="molecule type" value="Genomic_DNA"/>
</dbReference>
<dbReference type="InterPro" id="IPR011990">
    <property type="entry name" value="TPR-like_helical_dom_sf"/>
</dbReference>
<reference evidence="1" key="1">
    <citation type="submission" date="2013-08" db="EMBL/GenBank/DDBJ databases">
        <title>Gene expansion shapes genome architecture in the human pathogen Lichtheimia corymbifera: an evolutionary genomics analysis in the ancient terrestrial Mucorales (Mucoromycotina).</title>
        <authorList>
            <person name="Schwartze V.U."/>
            <person name="Winter S."/>
            <person name="Shelest E."/>
            <person name="Marcet-Houben M."/>
            <person name="Horn F."/>
            <person name="Wehner S."/>
            <person name="Hoffmann K."/>
            <person name="Riege K."/>
            <person name="Sammeth M."/>
            <person name="Nowrousian M."/>
            <person name="Valiante V."/>
            <person name="Linde J."/>
            <person name="Jacobsen I.D."/>
            <person name="Marz M."/>
            <person name="Brakhage A.A."/>
            <person name="Gabaldon T."/>
            <person name="Bocker S."/>
            <person name="Voigt K."/>
        </authorList>
    </citation>
    <scope>NUCLEOTIDE SEQUENCE [LARGE SCALE GENOMIC DNA]</scope>
    <source>
        <strain evidence="1">FSU 9682</strain>
    </source>
</reference>
<evidence type="ECO:0000313" key="2">
    <source>
        <dbReference type="Proteomes" id="UP000027586"/>
    </source>
</evidence>
<dbReference type="PANTHER" id="PTHR34145">
    <property type="entry name" value="OS02G0105600 PROTEIN"/>
    <property type="match status" value="1"/>
</dbReference>
<dbReference type="SUPFAM" id="SSF48452">
    <property type="entry name" value="TPR-like"/>
    <property type="match status" value="1"/>
</dbReference>
<dbReference type="InterPro" id="IPR053772">
    <property type="entry name" value="At1g61320/At1g61330-like"/>
</dbReference>
<comment type="caution">
    <text evidence="1">The sequence shown here is derived from an EMBL/GenBank/DDBJ whole genome shotgun (WGS) entry which is preliminary data.</text>
</comment>
<keyword evidence="2" id="KW-1185">Reference proteome</keyword>
<name>A0A068SFC6_9FUNG</name>
<evidence type="ECO:0008006" key="3">
    <source>
        <dbReference type="Google" id="ProtNLM"/>
    </source>
</evidence>
<sequence>MTHPALCKQPTLTASSEKYAKLVYDSTIQLHQSLQPILSALNRRAIGFTKCASFESALDDAKLIQQLSPYSALGYLCEATIYSEQGKQLQVIDVCNKGLSMADTMDTHYATLLQVKMDAKKRQDACIDFISQLPNEIIISTLIPMIMDGNLLDTATACPYLQVSHVWSDRIIQCFNGLRFTLNEDNDMSQVIRFAQHTRSLHVPHCYQGTWLGDLIGGNAFSSLQQISIGNFSSPHIEHFLSSLQSVSSTLTEFEMDMEDGPGFRVPDVMMACRNLDSLKISEALDGDVTSTHMTTWPTLTTLALTSLRHPITCDEIIDIWERFPALKKLTLSPCRDIQSTLIIPEHFPSMNRVDVWVDDSIIELAFMDEGNHGDGITKVVMWTSEFDACKDTTSIIKQHHSTLEHIEWDVHTRWDTENIDGLQFPRLKVLRIGFSGWQIPRNAPMLEELKLTWRIIRIHPEVLDIIPPRLTKLKLQLDNDDEGAVPVDTSAIEHYLDRIAIQQQLLELVIDFDVEQQIIEALLEAIYHHHQLECLKISFTEDLDPYNMEIFLDGLVKSCPRLACLELECANELSIHAINTLKQLEYLTQLRFPIVNADDPDRFWNAIRTFTQLKYVTIYPARDVQDQHVKYLKQHRPDMKIDVEGITIDLLGFRL</sequence>